<dbReference type="PANTHER" id="PTHR46082">
    <property type="entry name" value="ATP/GTP-BINDING PROTEIN-RELATED"/>
    <property type="match status" value="1"/>
</dbReference>
<dbReference type="Gene3D" id="1.25.40.10">
    <property type="entry name" value="Tetratricopeptide repeat domain"/>
    <property type="match status" value="1"/>
</dbReference>
<dbReference type="InterPro" id="IPR053137">
    <property type="entry name" value="NLR-like"/>
</dbReference>
<protein>
    <recommendedName>
        <fullName evidence="3">Kinesin light chain</fullName>
    </recommendedName>
</protein>
<dbReference type="PANTHER" id="PTHR46082:SF11">
    <property type="entry name" value="AAA+ ATPASE DOMAIN-CONTAINING PROTEIN-RELATED"/>
    <property type="match status" value="1"/>
</dbReference>
<proteinExistence type="predicted"/>
<dbReference type="SUPFAM" id="SSF48452">
    <property type="entry name" value="TPR-like"/>
    <property type="match status" value="1"/>
</dbReference>
<evidence type="ECO:0000313" key="2">
    <source>
        <dbReference type="Proteomes" id="UP000191500"/>
    </source>
</evidence>
<keyword evidence="2" id="KW-1185">Reference proteome</keyword>
<comment type="caution">
    <text evidence="1">The sequence shown here is derived from an EMBL/GenBank/DDBJ whole genome shotgun (WGS) entry which is preliminary data.</text>
</comment>
<organism evidence="1 2">
    <name type="scientific">Penicillium coprophilum</name>
    <dbReference type="NCBI Taxonomy" id="36646"/>
    <lineage>
        <taxon>Eukaryota</taxon>
        <taxon>Fungi</taxon>
        <taxon>Dikarya</taxon>
        <taxon>Ascomycota</taxon>
        <taxon>Pezizomycotina</taxon>
        <taxon>Eurotiomycetes</taxon>
        <taxon>Eurotiomycetidae</taxon>
        <taxon>Eurotiales</taxon>
        <taxon>Aspergillaceae</taxon>
        <taxon>Penicillium</taxon>
    </lineage>
</organism>
<dbReference type="STRING" id="36646.A0A1V6V651"/>
<sequence length="125" mass="13919">MAAAYAKELLGCVELSLVDAEDSAESIFEHKIDCVQQTTATTKAARWDEAEKLLVQVTETRKTKLGADHPDTLTSMGDLASMYKSQGRLEEAEKLDMQVRKIRWQILGSGRLNVLDVSSEPVEYD</sequence>
<accession>A0A1V6V651</accession>
<gene>
    <name evidence="1" type="ORF">PENCOP_c001G02912</name>
</gene>
<evidence type="ECO:0008006" key="3">
    <source>
        <dbReference type="Google" id="ProtNLM"/>
    </source>
</evidence>
<reference evidence="2" key="1">
    <citation type="journal article" date="2017" name="Nat. Microbiol.">
        <title>Global analysis of biosynthetic gene clusters reveals vast potential of secondary metabolite production in Penicillium species.</title>
        <authorList>
            <person name="Nielsen J.C."/>
            <person name="Grijseels S."/>
            <person name="Prigent S."/>
            <person name="Ji B."/>
            <person name="Dainat J."/>
            <person name="Nielsen K.F."/>
            <person name="Frisvad J.C."/>
            <person name="Workman M."/>
            <person name="Nielsen J."/>
        </authorList>
    </citation>
    <scope>NUCLEOTIDE SEQUENCE [LARGE SCALE GENOMIC DNA]</scope>
    <source>
        <strain evidence="2">IBT 31321</strain>
    </source>
</reference>
<dbReference type="AlphaFoldDB" id="A0A1V6V651"/>
<dbReference type="EMBL" id="MDDG01000001">
    <property type="protein sequence ID" value="OQE46150.1"/>
    <property type="molecule type" value="Genomic_DNA"/>
</dbReference>
<dbReference type="Pfam" id="PF13424">
    <property type="entry name" value="TPR_12"/>
    <property type="match status" value="1"/>
</dbReference>
<name>A0A1V6V651_9EURO</name>
<dbReference type="Proteomes" id="UP000191500">
    <property type="component" value="Unassembled WGS sequence"/>
</dbReference>
<dbReference type="InterPro" id="IPR011990">
    <property type="entry name" value="TPR-like_helical_dom_sf"/>
</dbReference>
<evidence type="ECO:0000313" key="1">
    <source>
        <dbReference type="EMBL" id="OQE46150.1"/>
    </source>
</evidence>